<evidence type="ECO:0000313" key="1">
    <source>
        <dbReference type="EMBL" id="JAH42606.1"/>
    </source>
</evidence>
<protein>
    <submittedName>
        <fullName evidence="1">Uncharacterized protein</fullName>
    </submittedName>
</protein>
<reference evidence="1" key="1">
    <citation type="submission" date="2014-11" db="EMBL/GenBank/DDBJ databases">
        <authorList>
            <person name="Amaro Gonzalez C."/>
        </authorList>
    </citation>
    <scope>NUCLEOTIDE SEQUENCE</scope>
</reference>
<dbReference type="EMBL" id="GBXM01065971">
    <property type="protein sequence ID" value="JAH42606.1"/>
    <property type="molecule type" value="Transcribed_RNA"/>
</dbReference>
<proteinExistence type="predicted"/>
<accession>A0A0E9SMQ4</accession>
<name>A0A0E9SMQ4_ANGAN</name>
<organism evidence="1">
    <name type="scientific">Anguilla anguilla</name>
    <name type="common">European freshwater eel</name>
    <name type="synonym">Muraena anguilla</name>
    <dbReference type="NCBI Taxonomy" id="7936"/>
    <lineage>
        <taxon>Eukaryota</taxon>
        <taxon>Metazoa</taxon>
        <taxon>Chordata</taxon>
        <taxon>Craniata</taxon>
        <taxon>Vertebrata</taxon>
        <taxon>Euteleostomi</taxon>
        <taxon>Actinopterygii</taxon>
        <taxon>Neopterygii</taxon>
        <taxon>Teleostei</taxon>
        <taxon>Anguilliformes</taxon>
        <taxon>Anguillidae</taxon>
        <taxon>Anguilla</taxon>
    </lineage>
</organism>
<dbReference type="AlphaFoldDB" id="A0A0E9SMQ4"/>
<reference evidence="1" key="2">
    <citation type="journal article" date="2015" name="Fish Shellfish Immunol.">
        <title>Early steps in the European eel (Anguilla anguilla)-Vibrio vulnificus interaction in the gills: Role of the RtxA13 toxin.</title>
        <authorList>
            <person name="Callol A."/>
            <person name="Pajuelo D."/>
            <person name="Ebbesson L."/>
            <person name="Teles M."/>
            <person name="MacKenzie S."/>
            <person name="Amaro C."/>
        </authorList>
    </citation>
    <scope>NUCLEOTIDE SEQUENCE</scope>
</reference>
<sequence>MLMKTVMLSKIVHFNNRVFPIQIVF</sequence>